<dbReference type="PANTHER" id="PTHR11432:SF3">
    <property type="entry name" value="NADH-UBIQUINONE OXIDOREDUCTASE CHAIN 1"/>
    <property type="match status" value="1"/>
</dbReference>
<feature type="transmembrane region" description="Helical" evidence="5">
    <location>
        <begin position="321"/>
        <end position="343"/>
    </location>
</feature>
<dbReference type="PANTHER" id="PTHR11432">
    <property type="entry name" value="NADH DEHYDROGENASE SUBUNIT 1"/>
    <property type="match status" value="1"/>
</dbReference>
<reference evidence="7 8" key="1">
    <citation type="submission" date="2023-03" db="EMBL/GenBank/DDBJ databases">
        <title>Altererythrobacter sp. CAU 1644 isolated from sand.</title>
        <authorList>
            <person name="Kim W."/>
        </authorList>
    </citation>
    <scope>NUCLEOTIDE SEQUENCE [LARGE SCALE GENOMIC DNA]</scope>
    <source>
        <strain evidence="7 8">CAU 1644</strain>
    </source>
</reference>
<feature type="transmembrane region" description="Helical" evidence="5">
    <location>
        <begin position="14"/>
        <end position="41"/>
    </location>
</feature>
<comment type="similarity">
    <text evidence="5 6">Belongs to the complex I subunit 1 family.</text>
</comment>
<dbReference type="Proteomes" id="UP001215827">
    <property type="component" value="Chromosome"/>
</dbReference>
<keyword evidence="5" id="KW-0874">Quinone</keyword>
<keyword evidence="2 5" id="KW-0812">Transmembrane</keyword>
<comment type="catalytic activity">
    <reaction evidence="5">
        <text>a quinone + NADH + 5 H(+)(in) = a quinol + NAD(+) + 4 H(+)(out)</text>
        <dbReference type="Rhea" id="RHEA:57888"/>
        <dbReference type="ChEBI" id="CHEBI:15378"/>
        <dbReference type="ChEBI" id="CHEBI:24646"/>
        <dbReference type="ChEBI" id="CHEBI:57540"/>
        <dbReference type="ChEBI" id="CHEBI:57945"/>
        <dbReference type="ChEBI" id="CHEBI:132124"/>
    </reaction>
</comment>
<dbReference type="Pfam" id="PF00146">
    <property type="entry name" value="NADHdh"/>
    <property type="match status" value="1"/>
</dbReference>
<proteinExistence type="inferred from homology"/>
<keyword evidence="3 5" id="KW-1133">Transmembrane helix</keyword>
<keyword evidence="4 5" id="KW-0472">Membrane</keyword>
<comment type="subcellular location">
    <subcellularLocation>
        <location evidence="5 6">Cell membrane</location>
        <topology evidence="5 6">Multi-pass membrane protein</topology>
    </subcellularLocation>
    <subcellularLocation>
        <location evidence="1">Membrane</location>
        <topology evidence="1">Multi-pass membrane protein</topology>
    </subcellularLocation>
</comment>
<evidence type="ECO:0000256" key="5">
    <source>
        <dbReference type="HAMAP-Rule" id="MF_01350"/>
    </source>
</evidence>
<dbReference type="GO" id="GO:0050136">
    <property type="term" value="F:NADH dehydrogenase (quinone) (non-electrogenic) activity"/>
    <property type="evidence" value="ECO:0007669"/>
    <property type="project" value="UniProtKB-EC"/>
</dbReference>
<evidence type="ECO:0000256" key="3">
    <source>
        <dbReference type="ARBA" id="ARBA00022989"/>
    </source>
</evidence>
<keyword evidence="5" id="KW-0830">Ubiquinone</keyword>
<evidence type="ECO:0000256" key="4">
    <source>
        <dbReference type="ARBA" id="ARBA00023136"/>
    </source>
</evidence>
<name>A0ABY8FQ74_9SPHN</name>
<sequence>MTEFFQSLGMNYEWAWFTATISGILLIALPLMLAVAMIIYVDRKVWAAINLRRGPNVVGPFGLLQSFADGLKVFLQETIIPSAANKGIFILAPIVTFTVALAAWAVIPFSATAVLADINVGLLYILAISSLSVYGVVMSGWASNSKYPFFSAMRAAAQMISYEVSIGFILICVVLFAGTFNLNDIVRAQEGFGLGVINAYVVHPLLFPIWVVFFISSLAETQRVPFDLTEAESELVAGYQTEYSSMSFALFWLGEYANILLMCMLNALLFWGGWLPPIDWAPLYYVPGIVWLLLKAFFFFFMFSWVMATVPRYRYDQLMRLGWKVFLPMSLIFVCVISGYLMATGHFGATA</sequence>
<gene>
    <name evidence="5 7" type="primary">nuoH</name>
    <name evidence="7" type="ORF">P7228_14300</name>
</gene>
<keyword evidence="7" id="KW-0560">Oxidoreductase</keyword>
<evidence type="ECO:0000256" key="1">
    <source>
        <dbReference type="ARBA" id="ARBA00004141"/>
    </source>
</evidence>
<feature type="transmembrane region" description="Helical" evidence="5">
    <location>
        <begin position="88"/>
        <end position="109"/>
    </location>
</feature>
<feature type="transmembrane region" description="Helical" evidence="5">
    <location>
        <begin position="249"/>
        <end position="271"/>
    </location>
</feature>
<feature type="transmembrane region" description="Helical" evidence="5">
    <location>
        <begin position="162"/>
        <end position="180"/>
    </location>
</feature>
<dbReference type="EMBL" id="CP121106">
    <property type="protein sequence ID" value="WFL77145.1"/>
    <property type="molecule type" value="Genomic_DNA"/>
</dbReference>
<dbReference type="EC" id="7.1.1.-" evidence="5"/>
<keyword evidence="8" id="KW-1185">Reference proteome</keyword>
<evidence type="ECO:0000256" key="2">
    <source>
        <dbReference type="ARBA" id="ARBA00022692"/>
    </source>
</evidence>
<dbReference type="PROSITE" id="PS00668">
    <property type="entry name" value="COMPLEX1_ND1_2"/>
    <property type="match status" value="1"/>
</dbReference>
<comment type="function">
    <text evidence="5">NDH-1 shuttles electrons from NADH, via FMN and iron-sulfur (Fe-S) centers, to quinones in the respiratory chain. The immediate electron acceptor for the enzyme in this species is believed to be ubiquinone. Couples the redox reaction to proton translocation (for every two electrons transferred, four hydrogen ions are translocated across the cytoplasmic membrane), and thus conserves the redox energy in a proton gradient. This subunit may bind ubiquinone.</text>
</comment>
<evidence type="ECO:0000313" key="8">
    <source>
        <dbReference type="Proteomes" id="UP001215827"/>
    </source>
</evidence>
<organism evidence="7 8">
    <name type="scientific">Altererythrobacter arenosus</name>
    <dbReference type="NCBI Taxonomy" id="3032592"/>
    <lineage>
        <taxon>Bacteria</taxon>
        <taxon>Pseudomonadati</taxon>
        <taxon>Pseudomonadota</taxon>
        <taxon>Alphaproteobacteria</taxon>
        <taxon>Sphingomonadales</taxon>
        <taxon>Erythrobacteraceae</taxon>
        <taxon>Altererythrobacter</taxon>
    </lineage>
</organism>
<feature type="transmembrane region" description="Helical" evidence="5">
    <location>
        <begin position="192"/>
        <end position="215"/>
    </location>
</feature>
<keyword evidence="5" id="KW-1278">Translocase</keyword>
<dbReference type="NCBIfam" id="NF004741">
    <property type="entry name" value="PRK06076.1-2"/>
    <property type="match status" value="1"/>
</dbReference>
<comment type="subunit">
    <text evidence="5">NDH-1 is composed of 14 different subunits. Subunits NuoA, H, J, K, L, M, N constitute the membrane sector of the complex.</text>
</comment>
<keyword evidence="5" id="KW-1003">Cell membrane</keyword>
<dbReference type="NCBIfam" id="NF004745">
    <property type="entry name" value="PRK06076.1-6"/>
    <property type="match status" value="1"/>
</dbReference>
<dbReference type="HAMAP" id="MF_01350">
    <property type="entry name" value="NDH1_NuoH"/>
    <property type="match status" value="1"/>
</dbReference>
<dbReference type="InterPro" id="IPR001694">
    <property type="entry name" value="NADH_UbQ_OxRdtase_su1/FPO"/>
</dbReference>
<accession>A0ABY8FQ74</accession>
<evidence type="ECO:0000256" key="6">
    <source>
        <dbReference type="RuleBase" id="RU000471"/>
    </source>
</evidence>
<evidence type="ECO:0000313" key="7">
    <source>
        <dbReference type="EMBL" id="WFL77145.1"/>
    </source>
</evidence>
<dbReference type="RefSeq" id="WP_278015903.1">
    <property type="nucleotide sequence ID" value="NZ_CP121106.1"/>
</dbReference>
<dbReference type="InterPro" id="IPR018086">
    <property type="entry name" value="NADH_UbQ_OxRdtase_su1_CS"/>
</dbReference>
<feature type="transmembrane region" description="Helical" evidence="5">
    <location>
        <begin position="283"/>
        <end position="309"/>
    </location>
</feature>
<feature type="transmembrane region" description="Helical" evidence="5">
    <location>
        <begin position="121"/>
        <end position="141"/>
    </location>
</feature>
<keyword evidence="5 6" id="KW-0520">NAD</keyword>
<protein>
    <recommendedName>
        <fullName evidence="5">NADH-quinone oxidoreductase subunit H</fullName>
        <ecNumber evidence="5">7.1.1.-</ecNumber>
    </recommendedName>
    <alternativeName>
        <fullName evidence="5">NADH dehydrogenase I subunit H</fullName>
    </alternativeName>
    <alternativeName>
        <fullName evidence="5">NDH-1 subunit H</fullName>
    </alternativeName>
</protein>